<protein>
    <submittedName>
        <fullName evidence="1">NAD(P)/FAD-dependent oxidoreductase</fullName>
    </submittedName>
</protein>
<dbReference type="Pfam" id="PF01946">
    <property type="entry name" value="Thi4"/>
    <property type="match status" value="1"/>
</dbReference>
<evidence type="ECO:0000313" key="1">
    <source>
        <dbReference type="EMBL" id="NKE73166.1"/>
    </source>
</evidence>
<gene>
    <name evidence="1" type="ORF">MNODULE_20635</name>
</gene>
<dbReference type="Gene3D" id="3.50.50.60">
    <property type="entry name" value="FAD/NAD(P)-binding domain"/>
    <property type="match status" value="2"/>
</dbReference>
<evidence type="ECO:0000313" key="2">
    <source>
        <dbReference type="Proteomes" id="UP000534783"/>
    </source>
</evidence>
<sequence>MRGDNVIVGQTGPKIKIAGAGPSGLTAAIVLAKAGYEVDLFEGRKAVGARFIGDFQVIENMSREEDALEMLKRFGLDTNFFIRPVRQALFFDHRLRSQEVGSRRPFGYFIRRGSERETLDRGLLTQALAAGAKIHYQTRIKPEEADIIATGPATPDGLAKEMTFTTSLPDTVWVLFDMNFSPGGYAYLFVLDGIATFGCAITRDLSRINYYFDRSLQRFQELTFFPIENDRTAYSFMNFSLKASAEASGRYFVGEAGGFQDYLFGLGIRYALTTGYAAAESLLKKTSYDRLWKEALGPAQEISVVNRFLYEWGGNRGLSLFIRQAGRGDLQDYLGGWHRPSWWKRLALPILKWGWQRAGRCAHRLSPHWCRHKPVSSHPELGPIKP</sequence>
<dbReference type="SUPFAM" id="SSF51905">
    <property type="entry name" value="FAD/NAD(P)-binding domain"/>
    <property type="match status" value="1"/>
</dbReference>
<accession>A0A7X6ICT7</accession>
<reference evidence="1 2" key="1">
    <citation type="journal article" date="2020" name="Nature">
        <title>Bacterial chemolithoautotrophy via manganese oxidation.</title>
        <authorList>
            <person name="Yu H."/>
            <person name="Leadbetter J.R."/>
        </authorList>
    </citation>
    <scope>NUCLEOTIDE SEQUENCE [LARGE SCALE GENOMIC DNA]</scope>
    <source>
        <strain evidence="1 2">Mn-1</strain>
    </source>
</reference>
<dbReference type="Proteomes" id="UP000534783">
    <property type="component" value="Unassembled WGS sequence"/>
</dbReference>
<dbReference type="InterPro" id="IPR050407">
    <property type="entry name" value="Geranylgeranyl_reductase"/>
</dbReference>
<organism evidence="1 2">
    <name type="scientific">Candidatus Manganitrophus noduliformans</name>
    <dbReference type="NCBI Taxonomy" id="2606439"/>
    <lineage>
        <taxon>Bacteria</taxon>
        <taxon>Pseudomonadati</taxon>
        <taxon>Nitrospirota</taxon>
        <taxon>Nitrospiria</taxon>
        <taxon>Candidatus Troglogloeales</taxon>
        <taxon>Candidatus Manganitrophaceae</taxon>
        <taxon>Candidatus Manganitrophus</taxon>
    </lineage>
</organism>
<name>A0A7X6ICT7_9BACT</name>
<dbReference type="PANTHER" id="PTHR42685:SF18">
    <property type="entry name" value="DIGERANYLGERANYLGLYCEROPHOSPHOLIPID REDUCTASE"/>
    <property type="match status" value="1"/>
</dbReference>
<dbReference type="AlphaFoldDB" id="A0A7X6ICT7"/>
<dbReference type="PANTHER" id="PTHR42685">
    <property type="entry name" value="GERANYLGERANYL DIPHOSPHATE REDUCTASE"/>
    <property type="match status" value="1"/>
</dbReference>
<proteinExistence type="predicted"/>
<dbReference type="EMBL" id="VTOW01000005">
    <property type="protein sequence ID" value="NKE73166.1"/>
    <property type="molecule type" value="Genomic_DNA"/>
</dbReference>
<comment type="caution">
    <text evidence="1">The sequence shown here is derived from an EMBL/GenBank/DDBJ whole genome shotgun (WGS) entry which is preliminary data.</text>
</comment>
<keyword evidence="2" id="KW-1185">Reference proteome</keyword>
<dbReference type="InterPro" id="IPR036188">
    <property type="entry name" value="FAD/NAD-bd_sf"/>
</dbReference>